<dbReference type="InterPro" id="IPR013766">
    <property type="entry name" value="Thioredoxin_domain"/>
</dbReference>
<feature type="domain" description="Thioredoxin" evidence="1">
    <location>
        <begin position="44"/>
        <end position="191"/>
    </location>
</feature>
<dbReference type="EMBL" id="JAIQZE010000003">
    <property type="protein sequence ID" value="MBZ9778066.1"/>
    <property type="molecule type" value="Genomic_DNA"/>
</dbReference>
<dbReference type="InterPro" id="IPR036249">
    <property type="entry name" value="Thioredoxin-like_sf"/>
</dbReference>
<dbReference type="Pfam" id="PF14595">
    <property type="entry name" value="Thioredoxin_9"/>
    <property type="match status" value="1"/>
</dbReference>
<protein>
    <submittedName>
        <fullName evidence="2">Thioredoxin family protein</fullName>
    </submittedName>
</protein>
<dbReference type="Gene3D" id="3.40.30.10">
    <property type="entry name" value="Glutaredoxin"/>
    <property type="match status" value="1"/>
</dbReference>
<organism evidence="2 3">
    <name type="scientific">Psychroflexus longus</name>
    <dbReference type="NCBI Taxonomy" id="2873596"/>
    <lineage>
        <taxon>Bacteria</taxon>
        <taxon>Pseudomonadati</taxon>
        <taxon>Bacteroidota</taxon>
        <taxon>Flavobacteriia</taxon>
        <taxon>Flavobacteriales</taxon>
        <taxon>Flavobacteriaceae</taxon>
        <taxon>Psychroflexus</taxon>
    </lineage>
</organism>
<evidence type="ECO:0000259" key="1">
    <source>
        <dbReference type="PROSITE" id="PS51352"/>
    </source>
</evidence>
<dbReference type="Proteomes" id="UP001199314">
    <property type="component" value="Unassembled WGS sequence"/>
</dbReference>
<dbReference type="RefSeq" id="WP_224460424.1">
    <property type="nucleotide sequence ID" value="NZ_JAIQZE010000003.1"/>
</dbReference>
<evidence type="ECO:0000313" key="3">
    <source>
        <dbReference type="Proteomes" id="UP001199314"/>
    </source>
</evidence>
<comment type="caution">
    <text evidence="2">The sequence shown here is derived from an EMBL/GenBank/DDBJ whole genome shotgun (WGS) entry which is preliminary data.</text>
</comment>
<accession>A0ABS7XIY9</accession>
<dbReference type="CDD" id="cd02947">
    <property type="entry name" value="TRX_family"/>
    <property type="match status" value="1"/>
</dbReference>
<proteinExistence type="predicted"/>
<name>A0ABS7XIY9_9FLAO</name>
<dbReference type="SUPFAM" id="SSF52833">
    <property type="entry name" value="Thioredoxin-like"/>
    <property type="match status" value="1"/>
</dbReference>
<keyword evidence="3" id="KW-1185">Reference proteome</keyword>
<dbReference type="PROSITE" id="PS51352">
    <property type="entry name" value="THIOREDOXIN_2"/>
    <property type="match status" value="1"/>
</dbReference>
<sequence length="197" mass="23272">MRKIYGLIFVLVISTFSPSCTLSKKNTEDKVKPEEDTQNKVLPEENELILGEFKLKDLKSSNNRIWFENNYESFTLKPEVVDRIGDFVKKENFEIVVYMGTWCEDSQREFPGFIKILDQVNFDYNDLTLIGVDEDKVVPNISNEKRNQLNVFNVPTIIVYDEQGEEVNRFVEFPQETLEEDLLKIFSRQDYKHVYDF</sequence>
<evidence type="ECO:0000313" key="2">
    <source>
        <dbReference type="EMBL" id="MBZ9778066.1"/>
    </source>
</evidence>
<reference evidence="3" key="1">
    <citation type="submission" date="2023-07" db="EMBL/GenBank/DDBJ databases">
        <title>Novel species isolated from saline lakes on Tibetan Plateau.</title>
        <authorList>
            <person name="Lu H."/>
        </authorList>
    </citation>
    <scope>NUCLEOTIDE SEQUENCE [LARGE SCALE GENOMIC DNA]</scope>
    <source>
        <strain evidence="3">CAK8W</strain>
    </source>
</reference>
<gene>
    <name evidence="2" type="ORF">LB452_03935</name>
</gene>